<dbReference type="RefSeq" id="WP_308985129.1">
    <property type="nucleotide sequence ID" value="NZ_JARXIC010000013.1"/>
</dbReference>
<protein>
    <submittedName>
        <fullName evidence="1">RraA family protein</fullName>
    </submittedName>
</protein>
<dbReference type="Proteomes" id="UP001243717">
    <property type="component" value="Unassembled WGS sequence"/>
</dbReference>
<evidence type="ECO:0000313" key="2">
    <source>
        <dbReference type="Proteomes" id="UP001243717"/>
    </source>
</evidence>
<dbReference type="InterPro" id="IPR005493">
    <property type="entry name" value="RraA/RraA-like"/>
</dbReference>
<organism evidence="1 2">
    <name type="scientific">Thalassobacterium sedimentorum</name>
    <dbReference type="NCBI Taxonomy" id="3041258"/>
    <lineage>
        <taxon>Bacteria</taxon>
        <taxon>Pseudomonadati</taxon>
        <taxon>Verrucomicrobiota</taxon>
        <taxon>Opitutia</taxon>
        <taxon>Puniceicoccales</taxon>
        <taxon>Coraliomargaritaceae</taxon>
        <taxon>Thalassobacterium</taxon>
    </lineage>
</organism>
<name>A0ABU1AIY6_9BACT</name>
<gene>
    <name evidence="1" type="ORF">QEH59_09505</name>
</gene>
<reference evidence="1 2" key="1">
    <citation type="submission" date="2023-04" db="EMBL/GenBank/DDBJ databases">
        <title>A novel bacteria isolated from coastal sediment.</title>
        <authorList>
            <person name="Liu X.-J."/>
            <person name="Du Z.-J."/>
        </authorList>
    </citation>
    <scope>NUCLEOTIDE SEQUENCE [LARGE SCALE GENOMIC DNA]</scope>
    <source>
        <strain evidence="1 2">SDUM461004</strain>
    </source>
</reference>
<proteinExistence type="predicted"/>
<dbReference type="CDD" id="cd16841">
    <property type="entry name" value="RraA_family"/>
    <property type="match status" value="1"/>
</dbReference>
<dbReference type="PANTHER" id="PTHR33254">
    <property type="entry name" value="4-HYDROXY-4-METHYL-2-OXOGLUTARATE ALDOLASE 3-RELATED"/>
    <property type="match status" value="1"/>
</dbReference>
<comment type="caution">
    <text evidence="1">The sequence shown here is derived from an EMBL/GenBank/DDBJ whole genome shotgun (WGS) entry which is preliminary data.</text>
</comment>
<dbReference type="PANTHER" id="PTHR33254:SF16">
    <property type="entry name" value="BLR3842 PROTEIN"/>
    <property type="match status" value="1"/>
</dbReference>
<dbReference type="Gene3D" id="3.50.30.40">
    <property type="entry name" value="Ribonuclease E inhibitor RraA/RraA-like"/>
    <property type="match status" value="1"/>
</dbReference>
<dbReference type="EMBL" id="JARXIC010000013">
    <property type="protein sequence ID" value="MDQ8194662.1"/>
    <property type="molecule type" value="Genomic_DNA"/>
</dbReference>
<dbReference type="SUPFAM" id="SSF89562">
    <property type="entry name" value="RraA-like"/>
    <property type="match status" value="1"/>
</dbReference>
<sequence length="235" mass="26502">MNLEELEADREIDPNAPLSLPEKEICDRYEKVFTAAVNDALREKRLTNQTLPNGLVPLRERMRSAGFAFTIKGAKNLTLKNEMAERARMLDDIPEDSFIVWDTSLDRDSAHWGECMTMAAQRKNCRGAVVDGGVRDTDQVIDLGFPLWVRYRSSNGMLGRFRISAWQTPIQMGDVIVRPGDLIFADIDGALCVPRHMAVDILIRAEELANGESELKQWIKEGMSAVEIVERGGYF</sequence>
<keyword evidence="2" id="KW-1185">Reference proteome</keyword>
<accession>A0ABU1AIY6</accession>
<dbReference type="InterPro" id="IPR036704">
    <property type="entry name" value="RraA/RraA-like_sf"/>
</dbReference>
<dbReference type="Pfam" id="PF03737">
    <property type="entry name" value="RraA-like"/>
    <property type="match status" value="1"/>
</dbReference>
<evidence type="ECO:0000313" key="1">
    <source>
        <dbReference type="EMBL" id="MDQ8194662.1"/>
    </source>
</evidence>